<dbReference type="GO" id="GO:0009847">
    <property type="term" value="P:spore germination"/>
    <property type="evidence" value="ECO:0007669"/>
    <property type="project" value="InterPro"/>
</dbReference>
<protein>
    <submittedName>
        <fullName evidence="5">Spore germination protein GerKA</fullName>
    </submittedName>
</protein>
<comment type="caution">
    <text evidence="5">The sequence shown here is derived from an EMBL/GenBank/DDBJ whole genome shotgun (WGS) entry which is preliminary data.</text>
</comment>
<dbReference type="Pfam" id="PF03323">
    <property type="entry name" value="GerA"/>
    <property type="match status" value="1"/>
</dbReference>
<evidence type="ECO:0000256" key="3">
    <source>
        <dbReference type="ARBA" id="ARBA00023136"/>
    </source>
</evidence>
<evidence type="ECO:0000256" key="4">
    <source>
        <dbReference type="SAM" id="Phobius"/>
    </source>
</evidence>
<evidence type="ECO:0000313" key="6">
    <source>
        <dbReference type="Proteomes" id="UP000018949"/>
    </source>
</evidence>
<dbReference type="InterPro" id="IPR004995">
    <property type="entry name" value="Spore_Ger"/>
</dbReference>
<evidence type="ECO:0000313" key="5">
    <source>
        <dbReference type="EMBL" id="GAE44845.1"/>
    </source>
</evidence>
<feature type="transmembrane region" description="Helical" evidence="4">
    <location>
        <begin position="295"/>
        <end position="319"/>
    </location>
</feature>
<dbReference type="PANTHER" id="PTHR22550:SF5">
    <property type="entry name" value="LEUCINE ZIPPER PROTEIN 4"/>
    <property type="match status" value="1"/>
</dbReference>
<dbReference type="Proteomes" id="UP000018949">
    <property type="component" value="Unassembled WGS sequence"/>
</dbReference>
<dbReference type="AlphaFoldDB" id="W4RK73"/>
<keyword evidence="3 4" id="KW-0472">Membrane</keyword>
<organism evidence="5 6">
    <name type="scientific">Mesobacillus boroniphilus JCM 21738</name>
    <dbReference type="NCBI Taxonomy" id="1294265"/>
    <lineage>
        <taxon>Bacteria</taxon>
        <taxon>Bacillati</taxon>
        <taxon>Bacillota</taxon>
        <taxon>Bacilli</taxon>
        <taxon>Bacillales</taxon>
        <taxon>Bacillaceae</taxon>
        <taxon>Mesobacillus</taxon>
    </lineage>
</organism>
<dbReference type="PANTHER" id="PTHR22550">
    <property type="entry name" value="SPORE GERMINATION PROTEIN"/>
    <property type="match status" value="1"/>
</dbReference>
<dbReference type="eggNOG" id="COG0619">
    <property type="taxonomic scope" value="Bacteria"/>
</dbReference>
<comment type="subcellular location">
    <subcellularLocation>
        <location evidence="1">Membrane</location>
        <topology evidence="1">Multi-pass membrane protein</topology>
    </subcellularLocation>
</comment>
<name>W4RK73_9BACI</name>
<comment type="similarity">
    <text evidence="2">Belongs to the GerABKA family.</text>
</comment>
<dbReference type="EMBL" id="BAUW01000013">
    <property type="protein sequence ID" value="GAE44845.1"/>
    <property type="molecule type" value="Genomic_DNA"/>
</dbReference>
<gene>
    <name evidence="5" type="ORF">JCM21738_1592</name>
</gene>
<keyword evidence="6" id="KW-1185">Reference proteome</keyword>
<proteinExistence type="inferred from homology"/>
<sequence length="382" mass="42922">MFFKKKKTEADTSKNQKNLDDKELVPSDKAEFIQTIKECLHDSADLNVKELQNGFTLIFLDTLTDKKMLNQDVLSRLEDAQASPNEALKHITVSSTAKHKYVEDVVDSILHGAVVVHSPGHSVIISAIVGTQENRSLTRPENESQVLGPQIAFNESLATNISLIRRFLTNPKLCNESYTVGKQTKSAISLLYLKGIADEDMIDRMRKRIKSIDIDGILDSSNLVQLIEDNSFAIFPQLLLTERPDRACSWILNGKMVVLVDGSVQVIGAPQTFIEFFQSMEDDSVRWQIGTFLRVLRVFSMVVSIFFTAIYVAALTFHYEIIPQTLLIPLGESRSRVPFPPIIEALLLEVMIESYGKPEHGCQRRSARQWVSLAVLSSGQLR</sequence>
<dbReference type="InterPro" id="IPR050768">
    <property type="entry name" value="UPF0353/GerABKA_families"/>
</dbReference>
<evidence type="ECO:0000256" key="2">
    <source>
        <dbReference type="ARBA" id="ARBA00005278"/>
    </source>
</evidence>
<accession>W4RK73</accession>
<keyword evidence="4" id="KW-0812">Transmembrane</keyword>
<dbReference type="GO" id="GO:0016020">
    <property type="term" value="C:membrane"/>
    <property type="evidence" value="ECO:0007669"/>
    <property type="project" value="UniProtKB-SubCell"/>
</dbReference>
<keyword evidence="4" id="KW-1133">Transmembrane helix</keyword>
<reference evidence="5 6" key="1">
    <citation type="submission" date="2013-12" db="EMBL/GenBank/DDBJ databases">
        <title>NBRP : Genome information of microbial organism related human and environment.</title>
        <authorList>
            <person name="Hattori M."/>
            <person name="Oshima K."/>
            <person name="Inaba H."/>
            <person name="Suda W."/>
            <person name="Sakamoto M."/>
            <person name="Iino T."/>
            <person name="Kitahara M."/>
            <person name="Oshida Y."/>
            <person name="Iida T."/>
            <person name="Kudo T."/>
            <person name="Itoh T."/>
            <person name="Ahmed I."/>
            <person name="Ohkuma M."/>
        </authorList>
    </citation>
    <scope>NUCLEOTIDE SEQUENCE [LARGE SCALE GENOMIC DNA]</scope>
    <source>
        <strain evidence="5 6">JCM 21738</strain>
    </source>
</reference>
<evidence type="ECO:0000256" key="1">
    <source>
        <dbReference type="ARBA" id="ARBA00004141"/>
    </source>
</evidence>